<dbReference type="InterPro" id="IPR032675">
    <property type="entry name" value="LRR_dom_sf"/>
</dbReference>
<comment type="caution">
    <text evidence="1">The sequence shown here is derived from an EMBL/GenBank/DDBJ whole genome shotgun (WGS) entry which is preliminary data.</text>
</comment>
<dbReference type="Proteomes" id="UP000821866">
    <property type="component" value="Chromosome 11"/>
</dbReference>
<protein>
    <submittedName>
        <fullName evidence="1">Uncharacterized protein</fullName>
    </submittedName>
</protein>
<sequence length="209" mass="23175">MDLQGVQQTIVYLEDDSCISHLFSGASVIPESWKDVARLTLSLMSRWCAPFSLPPVMHQGYVEPIRHFFQTCVSRITELNLTAFHFVFDVDGCNLVGSTLPKFQALALTLCGVNHANSLESLARGCAFLELLDVLSSHSGGDITPTCWACLLPLRFTGSSFKLFQRKTRLHHLSIDENVELDVLGHVPGPRTSIKLGQRQRYEASAVPC</sequence>
<keyword evidence="2" id="KW-1185">Reference proteome</keyword>
<reference evidence="1" key="2">
    <citation type="submission" date="2021-09" db="EMBL/GenBank/DDBJ databases">
        <authorList>
            <person name="Jia N."/>
            <person name="Wang J."/>
            <person name="Shi W."/>
            <person name="Du L."/>
            <person name="Sun Y."/>
            <person name="Zhan W."/>
            <person name="Jiang J."/>
            <person name="Wang Q."/>
            <person name="Zhang B."/>
            <person name="Ji P."/>
            <person name="Sakyi L.B."/>
            <person name="Cui X."/>
            <person name="Yuan T."/>
            <person name="Jiang B."/>
            <person name="Yang W."/>
            <person name="Lam T.T.-Y."/>
            <person name="Chang Q."/>
            <person name="Ding S."/>
            <person name="Wang X."/>
            <person name="Zhu J."/>
            <person name="Ruan X."/>
            <person name="Zhao L."/>
            <person name="Wei J."/>
            <person name="Que T."/>
            <person name="Du C."/>
            <person name="Cheng J."/>
            <person name="Dai P."/>
            <person name="Han X."/>
            <person name="Huang E."/>
            <person name="Gao Y."/>
            <person name="Liu J."/>
            <person name="Shao H."/>
            <person name="Ye R."/>
            <person name="Li L."/>
            <person name="Wei W."/>
            <person name="Wang X."/>
            <person name="Wang C."/>
            <person name="Huo Q."/>
            <person name="Li W."/>
            <person name="Guo W."/>
            <person name="Chen H."/>
            <person name="Chen S."/>
            <person name="Zhou L."/>
            <person name="Zhou L."/>
            <person name="Ni X."/>
            <person name="Tian J."/>
            <person name="Zhou Y."/>
            <person name="Sheng Y."/>
            <person name="Liu T."/>
            <person name="Pan Y."/>
            <person name="Xia L."/>
            <person name="Li J."/>
            <person name="Zhao F."/>
            <person name="Cao W."/>
        </authorList>
    </citation>
    <scope>NUCLEOTIDE SEQUENCE</scope>
    <source>
        <strain evidence="1">Rmic-2018</strain>
        <tissue evidence="1">Larvae</tissue>
    </source>
</reference>
<dbReference type="SUPFAM" id="SSF52047">
    <property type="entry name" value="RNI-like"/>
    <property type="match status" value="1"/>
</dbReference>
<evidence type="ECO:0000313" key="1">
    <source>
        <dbReference type="EMBL" id="KAH8036236.1"/>
    </source>
</evidence>
<proteinExistence type="predicted"/>
<organism evidence="1 2">
    <name type="scientific">Rhipicephalus microplus</name>
    <name type="common">Cattle tick</name>
    <name type="synonym">Boophilus microplus</name>
    <dbReference type="NCBI Taxonomy" id="6941"/>
    <lineage>
        <taxon>Eukaryota</taxon>
        <taxon>Metazoa</taxon>
        <taxon>Ecdysozoa</taxon>
        <taxon>Arthropoda</taxon>
        <taxon>Chelicerata</taxon>
        <taxon>Arachnida</taxon>
        <taxon>Acari</taxon>
        <taxon>Parasitiformes</taxon>
        <taxon>Ixodida</taxon>
        <taxon>Ixodoidea</taxon>
        <taxon>Ixodidae</taxon>
        <taxon>Rhipicephalinae</taxon>
        <taxon>Rhipicephalus</taxon>
        <taxon>Boophilus</taxon>
    </lineage>
</organism>
<name>A0A9J6EQ27_RHIMP</name>
<dbReference type="EMBL" id="JABSTU010000003">
    <property type="protein sequence ID" value="KAH8036236.1"/>
    <property type="molecule type" value="Genomic_DNA"/>
</dbReference>
<reference evidence="1" key="1">
    <citation type="journal article" date="2020" name="Cell">
        <title>Large-Scale Comparative Analyses of Tick Genomes Elucidate Their Genetic Diversity and Vector Capacities.</title>
        <authorList>
            <consortium name="Tick Genome and Microbiome Consortium (TIGMIC)"/>
            <person name="Jia N."/>
            <person name="Wang J."/>
            <person name="Shi W."/>
            <person name="Du L."/>
            <person name="Sun Y."/>
            <person name="Zhan W."/>
            <person name="Jiang J.F."/>
            <person name="Wang Q."/>
            <person name="Zhang B."/>
            <person name="Ji P."/>
            <person name="Bell-Sakyi L."/>
            <person name="Cui X.M."/>
            <person name="Yuan T.T."/>
            <person name="Jiang B.G."/>
            <person name="Yang W.F."/>
            <person name="Lam T.T."/>
            <person name="Chang Q.C."/>
            <person name="Ding S.J."/>
            <person name="Wang X.J."/>
            <person name="Zhu J.G."/>
            <person name="Ruan X.D."/>
            <person name="Zhao L."/>
            <person name="Wei J.T."/>
            <person name="Ye R.Z."/>
            <person name="Que T.C."/>
            <person name="Du C.H."/>
            <person name="Zhou Y.H."/>
            <person name="Cheng J.X."/>
            <person name="Dai P.F."/>
            <person name="Guo W.B."/>
            <person name="Han X.H."/>
            <person name="Huang E.J."/>
            <person name="Li L.F."/>
            <person name="Wei W."/>
            <person name="Gao Y.C."/>
            <person name="Liu J.Z."/>
            <person name="Shao H.Z."/>
            <person name="Wang X."/>
            <person name="Wang C.C."/>
            <person name="Yang T.C."/>
            <person name="Huo Q.B."/>
            <person name="Li W."/>
            <person name="Chen H.Y."/>
            <person name="Chen S.E."/>
            <person name="Zhou L.G."/>
            <person name="Ni X.B."/>
            <person name="Tian J.H."/>
            <person name="Sheng Y."/>
            <person name="Liu T."/>
            <person name="Pan Y.S."/>
            <person name="Xia L.Y."/>
            <person name="Li J."/>
            <person name="Zhao F."/>
            <person name="Cao W.C."/>
        </authorList>
    </citation>
    <scope>NUCLEOTIDE SEQUENCE</scope>
    <source>
        <strain evidence="1">Rmic-2018</strain>
    </source>
</reference>
<dbReference type="Gene3D" id="3.80.10.10">
    <property type="entry name" value="Ribonuclease Inhibitor"/>
    <property type="match status" value="1"/>
</dbReference>
<dbReference type="AlphaFoldDB" id="A0A9J6EQ27"/>
<evidence type="ECO:0000313" key="2">
    <source>
        <dbReference type="Proteomes" id="UP000821866"/>
    </source>
</evidence>
<accession>A0A9J6EQ27</accession>
<gene>
    <name evidence="1" type="ORF">HPB51_020907</name>
</gene>